<reference evidence="1" key="2">
    <citation type="journal article" date="2021" name="PeerJ">
        <title>Extensive microbial diversity within the chicken gut microbiome revealed by metagenomics and culture.</title>
        <authorList>
            <person name="Gilroy R."/>
            <person name="Ravi A."/>
            <person name="Getino M."/>
            <person name="Pursley I."/>
            <person name="Horton D.L."/>
            <person name="Alikhan N.F."/>
            <person name="Baker D."/>
            <person name="Gharbi K."/>
            <person name="Hall N."/>
            <person name="Watson M."/>
            <person name="Adriaenssens E.M."/>
            <person name="Foster-Nyarko E."/>
            <person name="Jarju S."/>
            <person name="Secka A."/>
            <person name="Antonio M."/>
            <person name="Oren A."/>
            <person name="Chaudhuri R.R."/>
            <person name="La Ragione R."/>
            <person name="Hildebrand F."/>
            <person name="Pallen M.J."/>
        </authorList>
    </citation>
    <scope>NUCLEOTIDE SEQUENCE</scope>
    <source>
        <strain evidence="1">9366</strain>
    </source>
</reference>
<dbReference type="AlphaFoldDB" id="A0A9D1SJI9"/>
<accession>A0A9D1SJI9</accession>
<reference evidence="1" key="1">
    <citation type="submission" date="2020-10" db="EMBL/GenBank/DDBJ databases">
        <authorList>
            <person name="Gilroy R."/>
        </authorList>
    </citation>
    <scope>NUCLEOTIDE SEQUENCE</scope>
    <source>
        <strain evidence="1">9366</strain>
    </source>
</reference>
<sequence length="136" mass="15250">MIRELRHSASKLRRVESNFGGLAALGALFGSLPKLPHPIFFAQGKKYVGALSPEGAPKTTARSKPCYFNADNDQGASTFRKQVAESRKQFRRLSRVERAFWFFAEIAAPNAFCVWQKALGFDVPRDQKIDDTEKGE</sequence>
<protein>
    <submittedName>
        <fullName evidence="1">Uncharacterized protein</fullName>
    </submittedName>
</protein>
<comment type="caution">
    <text evidence="1">The sequence shown here is derived from an EMBL/GenBank/DDBJ whole genome shotgun (WGS) entry which is preliminary data.</text>
</comment>
<name>A0A9D1SJI9_9FIRM</name>
<dbReference type="Proteomes" id="UP000824145">
    <property type="component" value="Unassembled WGS sequence"/>
</dbReference>
<dbReference type="EMBL" id="DVNJ01000008">
    <property type="protein sequence ID" value="HIU62526.1"/>
    <property type="molecule type" value="Genomic_DNA"/>
</dbReference>
<gene>
    <name evidence="1" type="ORF">IAB07_01990</name>
</gene>
<evidence type="ECO:0000313" key="2">
    <source>
        <dbReference type="Proteomes" id="UP000824145"/>
    </source>
</evidence>
<organism evidence="1 2">
    <name type="scientific">Candidatus Caccalectryoclostridium excrementigallinarum</name>
    <dbReference type="NCBI Taxonomy" id="2840710"/>
    <lineage>
        <taxon>Bacteria</taxon>
        <taxon>Bacillati</taxon>
        <taxon>Bacillota</taxon>
        <taxon>Clostridia</taxon>
        <taxon>Christensenellales</taxon>
        <taxon>Christensenellaceae</taxon>
        <taxon>Christensenellaceae incertae sedis</taxon>
        <taxon>Candidatus Caccalectryoclostridium</taxon>
    </lineage>
</organism>
<evidence type="ECO:0000313" key="1">
    <source>
        <dbReference type="EMBL" id="HIU62526.1"/>
    </source>
</evidence>
<proteinExistence type="predicted"/>